<dbReference type="eggNOG" id="COG0456">
    <property type="taxonomic scope" value="Bacteria"/>
</dbReference>
<dbReference type="STRING" id="585531.HMPREF0063_12413"/>
<proteinExistence type="predicted"/>
<protein>
    <submittedName>
        <fullName evidence="4">Acetyltransferase, GNAT family</fullName>
    </submittedName>
</protein>
<evidence type="ECO:0000313" key="5">
    <source>
        <dbReference type="Proteomes" id="UP000003111"/>
    </source>
</evidence>
<dbReference type="AlphaFoldDB" id="E2SEF4"/>
<reference evidence="4" key="1">
    <citation type="submission" date="2010-08" db="EMBL/GenBank/DDBJ databases">
        <authorList>
            <person name="Muzny D."/>
            <person name="Qin X."/>
            <person name="Buhay C."/>
            <person name="Dugan-Rocha S."/>
            <person name="Ding Y."/>
            <person name="Chen G."/>
            <person name="Hawes A."/>
            <person name="Holder M."/>
            <person name="Jhangiani S."/>
            <person name="Johnson A."/>
            <person name="Khan Z."/>
            <person name="Li Z."/>
            <person name="Liu W."/>
            <person name="Liu X."/>
            <person name="Perez L."/>
            <person name="Shen H."/>
            <person name="Wang Q."/>
            <person name="Watt J."/>
            <person name="Xi L."/>
            <person name="Xin Y."/>
            <person name="Zhou J."/>
            <person name="Deng J."/>
            <person name="Jiang H."/>
            <person name="Liu Y."/>
            <person name="Qu J."/>
            <person name="Song X.-Z."/>
            <person name="Zhang L."/>
            <person name="Villasana D."/>
            <person name="Johnson A."/>
            <person name="Liu J."/>
            <person name="Liyanage D."/>
            <person name="Lorensuhewa L."/>
            <person name="Robinson T."/>
            <person name="Song A."/>
            <person name="Song B.-B."/>
            <person name="Dinh H."/>
            <person name="Thornton R."/>
            <person name="Coyle M."/>
            <person name="Francisco L."/>
            <person name="Jackson L."/>
            <person name="Javaid M."/>
            <person name="Korchina V."/>
            <person name="Kovar C."/>
            <person name="Mata R."/>
            <person name="Mathew T."/>
            <person name="Ngo R."/>
            <person name="Nguyen L."/>
            <person name="Nguyen N."/>
            <person name="Okwuonu G."/>
            <person name="Ongeri F."/>
            <person name="Pham C."/>
            <person name="Simmons D."/>
            <person name="Wilczek-Boney K."/>
            <person name="Hale W."/>
            <person name="Jakkamsetti A."/>
            <person name="Pham P."/>
            <person name="Ruth R."/>
            <person name="San Lucas F."/>
            <person name="Warren J."/>
            <person name="Zhang J."/>
            <person name="Zhao Z."/>
            <person name="Zhou C."/>
            <person name="Zhu D."/>
            <person name="Lee S."/>
            <person name="Bess C."/>
            <person name="Blankenburg K."/>
            <person name="Forbes L."/>
            <person name="Fu Q."/>
            <person name="Gubbala S."/>
            <person name="Hirani K."/>
            <person name="Jayaseelan J.C."/>
            <person name="Lara F."/>
            <person name="Munidasa M."/>
            <person name="Palculict T."/>
            <person name="Patil S."/>
            <person name="Pu L.-L."/>
            <person name="Saada N."/>
            <person name="Tang L."/>
            <person name="Weissenberger G."/>
            <person name="Zhu Y."/>
            <person name="Hemphill L."/>
            <person name="Shang Y."/>
            <person name="Youmans B."/>
            <person name="Ayvaz T."/>
            <person name="Ross M."/>
            <person name="Santibanez J."/>
            <person name="Aqrawi P."/>
            <person name="Gross S."/>
            <person name="Joshi V."/>
            <person name="Fowler G."/>
            <person name="Nazareth L."/>
            <person name="Reid J."/>
            <person name="Worley K."/>
            <person name="Petrosino J."/>
            <person name="Highlander S."/>
            <person name="Gibbs R."/>
        </authorList>
    </citation>
    <scope>NUCLEOTIDE SEQUENCE [LARGE SCALE GENOMIC DNA]</scope>
    <source>
        <strain evidence="4">DSM 15272</strain>
    </source>
</reference>
<keyword evidence="1" id="KW-0808">Transferase</keyword>
<dbReference type="PANTHER" id="PTHR43877:SF1">
    <property type="entry name" value="ACETYLTRANSFERASE"/>
    <property type="match status" value="1"/>
</dbReference>
<organism evidence="4 5">
    <name type="scientific">Aeromicrobium marinum DSM 15272</name>
    <dbReference type="NCBI Taxonomy" id="585531"/>
    <lineage>
        <taxon>Bacteria</taxon>
        <taxon>Bacillati</taxon>
        <taxon>Actinomycetota</taxon>
        <taxon>Actinomycetes</taxon>
        <taxon>Propionibacteriales</taxon>
        <taxon>Nocardioidaceae</taxon>
        <taxon>Aeromicrobium</taxon>
    </lineage>
</organism>
<keyword evidence="2" id="KW-0012">Acyltransferase</keyword>
<dbReference type="InterPro" id="IPR050832">
    <property type="entry name" value="Bact_Acetyltransf"/>
</dbReference>
<name>E2SEF4_9ACTN</name>
<keyword evidence="5" id="KW-1185">Reference proteome</keyword>
<dbReference type="PANTHER" id="PTHR43877">
    <property type="entry name" value="AMINOALKYLPHOSPHONATE N-ACETYLTRANSFERASE-RELATED-RELATED"/>
    <property type="match status" value="1"/>
</dbReference>
<dbReference type="InterPro" id="IPR016181">
    <property type="entry name" value="Acyl_CoA_acyltransferase"/>
</dbReference>
<evidence type="ECO:0000256" key="1">
    <source>
        <dbReference type="ARBA" id="ARBA00022679"/>
    </source>
</evidence>
<dbReference type="Proteomes" id="UP000003111">
    <property type="component" value="Unassembled WGS sequence"/>
</dbReference>
<dbReference type="Gene3D" id="3.40.630.30">
    <property type="match status" value="1"/>
</dbReference>
<dbReference type="InterPro" id="IPR000182">
    <property type="entry name" value="GNAT_dom"/>
</dbReference>
<sequence length="175" mass="18846">MPTADVSARLAWPDDARAIAGVQLAAWQHDRLLPDGVPPIEVDDHAARWEATLTRSPEARFRVLVGLERASVRGVVVVHPSTDPDADPVVDGEIGELLVHPDHRSAGHGSRLVQAAVDTLVADGFTRARWWIMAADDARRAFAESAGWAADGAHRTLEDGAGHTVKQVRLHTALS</sequence>
<dbReference type="HOGENOM" id="CLU_013985_18_2_11"/>
<dbReference type="PROSITE" id="PS51186">
    <property type="entry name" value="GNAT"/>
    <property type="match status" value="1"/>
</dbReference>
<dbReference type="OrthoDB" id="5243635at2"/>
<feature type="domain" description="N-acetyltransferase" evidence="3">
    <location>
        <begin position="6"/>
        <end position="171"/>
    </location>
</feature>
<evidence type="ECO:0000259" key="3">
    <source>
        <dbReference type="PROSITE" id="PS51186"/>
    </source>
</evidence>
<evidence type="ECO:0000313" key="4">
    <source>
        <dbReference type="EMBL" id="EFQ82431.1"/>
    </source>
</evidence>
<accession>E2SEF4</accession>
<dbReference type="GO" id="GO:0016747">
    <property type="term" value="F:acyltransferase activity, transferring groups other than amino-acyl groups"/>
    <property type="evidence" value="ECO:0007669"/>
    <property type="project" value="InterPro"/>
</dbReference>
<dbReference type="RefSeq" id="WP_007077505.1">
    <property type="nucleotide sequence ID" value="NZ_CM001024.1"/>
</dbReference>
<dbReference type="CDD" id="cd04301">
    <property type="entry name" value="NAT_SF"/>
    <property type="match status" value="1"/>
</dbReference>
<evidence type="ECO:0000256" key="2">
    <source>
        <dbReference type="ARBA" id="ARBA00023315"/>
    </source>
</evidence>
<dbReference type="SUPFAM" id="SSF55729">
    <property type="entry name" value="Acyl-CoA N-acyltransferases (Nat)"/>
    <property type="match status" value="1"/>
</dbReference>
<gene>
    <name evidence="4" type="ORF">HMPREF0063_12413</name>
</gene>
<dbReference type="EMBL" id="ACLF03000007">
    <property type="protein sequence ID" value="EFQ82431.1"/>
    <property type="molecule type" value="Genomic_DNA"/>
</dbReference>
<dbReference type="Pfam" id="PF00583">
    <property type="entry name" value="Acetyltransf_1"/>
    <property type="match status" value="1"/>
</dbReference>
<comment type="caution">
    <text evidence="4">The sequence shown here is derived from an EMBL/GenBank/DDBJ whole genome shotgun (WGS) entry which is preliminary data.</text>
</comment>